<proteinExistence type="predicted"/>
<sequence>MNTSNLNRSHWLSALTTRGHFSAYMGSWDFYCALCGAGFAASGALPSPEEVESMRRAMEEAGEVSDEYLHADLVTEEDIQWLEDLRLLGRNDHGRIGKGCYITGIGGAEDYGWASADPGDHPNIPTPEWATENYHGLGGKFGTSVYWELSSPDISTEMPLPIHDRCFQMLRRVISGTENGEIDLDALYDAMGTMRGGHGGPCKLMFNNGSLRLDYYELAEHSLEQFWSTVGCEPFLMNPFDISGLSDYISQLPKSPAKTAGSPTPTSPDIFSRLPLELLVEIFMYLPKSSLLPFLLSSRTAHGASRSQWIWKKRLQLDMPWVWEFRELKRDGEFDEVDWHAVYGKMSVLSFRKVWEKKWKGNRWYSEDGENDALNRRLIGIAGRRRIWNCCEEVLELYRKQLAGEGETPWWKRY</sequence>
<dbReference type="Gene3D" id="1.20.1280.50">
    <property type="match status" value="1"/>
</dbReference>
<organism evidence="2 3">
    <name type="scientific">Lepidopterella palustris CBS 459.81</name>
    <dbReference type="NCBI Taxonomy" id="1314670"/>
    <lineage>
        <taxon>Eukaryota</taxon>
        <taxon>Fungi</taxon>
        <taxon>Dikarya</taxon>
        <taxon>Ascomycota</taxon>
        <taxon>Pezizomycotina</taxon>
        <taxon>Dothideomycetes</taxon>
        <taxon>Pleosporomycetidae</taxon>
        <taxon>Mytilinidiales</taxon>
        <taxon>Argynnaceae</taxon>
        <taxon>Lepidopterella</taxon>
    </lineage>
</organism>
<keyword evidence="3" id="KW-1185">Reference proteome</keyword>
<dbReference type="SUPFAM" id="SSF81383">
    <property type="entry name" value="F-box domain"/>
    <property type="match status" value="1"/>
</dbReference>
<protein>
    <recommendedName>
        <fullName evidence="1">F-box domain-containing protein</fullName>
    </recommendedName>
</protein>
<accession>A0A8E2J7X7</accession>
<name>A0A8E2J7X7_9PEZI</name>
<reference evidence="2 3" key="1">
    <citation type="journal article" date="2016" name="Nat. Commun.">
        <title>Ectomycorrhizal ecology is imprinted in the genome of the dominant symbiotic fungus Cenococcum geophilum.</title>
        <authorList>
            <consortium name="DOE Joint Genome Institute"/>
            <person name="Peter M."/>
            <person name="Kohler A."/>
            <person name="Ohm R.A."/>
            <person name="Kuo A."/>
            <person name="Krutzmann J."/>
            <person name="Morin E."/>
            <person name="Arend M."/>
            <person name="Barry K.W."/>
            <person name="Binder M."/>
            <person name="Choi C."/>
            <person name="Clum A."/>
            <person name="Copeland A."/>
            <person name="Grisel N."/>
            <person name="Haridas S."/>
            <person name="Kipfer T."/>
            <person name="LaButti K."/>
            <person name="Lindquist E."/>
            <person name="Lipzen A."/>
            <person name="Maire R."/>
            <person name="Meier B."/>
            <person name="Mihaltcheva S."/>
            <person name="Molinier V."/>
            <person name="Murat C."/>
            <person name="Poggeler S."/>
            <person name="Quandt C.A."/>
            <person name="Sperisen C."/>
            <person name="Tritt A."/>
            <person name="Tisserant E."/>
            <person name="Crous P.W."/>
            <person name="Henrissat B."/>
            <person name="Nehls U."/>
            <person name="Egli S."/>
            <person name="Spatafora J.W."/>
            <person name="Grigoriev I.V."/>
            <person name="Martin F.M."/>
        </authorList>
    </citation>
    <scope>NUCLEOTIDE SEQUENCE [LARGE SCALE GENOMIC DNA]</scope>
    <source>
        <strain evidence="2 3">CBS 459.81</strain>
    </source>
</reference>
<dbReference type="InterPro" id="IPR036047">
    <property type="entry name" value="F-box-like_dom_sf"/>
</dbReference>
<evidence type="ECO:0000259" key="1">
    <source>
        <dbReference type="PROSITE" id="PS50181"/>
    </source>
</evidence>
<dbReference type="PROSITE" id="PS50181">
    <property type="entry name" value="FBOX"/>
    <property type="match status" value="1"/>
</dbReference>
<evidence type="ECO:0000313" key="2">
    <source>
        <dbReference type="EMBL" id="OCK72785.1"/>
    </source>
</evidence>
<dbReference type="OrthoDB" id="9984533at2759"/>
<feature type="domain" description="F-box" evidence="1">
    <location>
        <begin position="268"/>
        <end position="314"/>
    </location>
</feature>
<dbReference type="EMBL" id="KV746512">
    <property type="protein sequence ID" value="OCK72785.1"/>
    <property type="molecule type" value="Genomic_DNA"/>
</dbReference>
<dbReference type="Proteomes" id="UP000250266">
    <property type="component" value="Unassembled WGS sequence"/>
</dbReference>
<gene>
    <name evidence="2" type="ORF">K432DRAFT_430896</name>
</gene>
<dbReference type="AlphaFoldDB" id="A0A8E2J7X7"/>
<evidence type="ECO:0000313" key="3">
    <source>
        <dbReference type="Proteomes" id="UP000250266"/>
    </source>
</evidence>
<dbReference type="Pfam" id="PF12937">
    <property type="entry name" value="F-box-like"/>
    <property type="match status" value="1"/>
</dbReference>
<dbReference type="InterPro" id="IPR001810">
    <property type="entry name" value="F-box_dom"/>
</dbReference>